<feature type="transmembrane region" description="Helical" evidence="2">
    <location>
        <begin position="43"/>
        <end position="66"/>
    </location>
</feature>
<keyword evidence="4" id="KW-1185">Reference proteome</keyword>
<protein>
    <recommendedName>
        <fullName evidence="5">SAF domain-containing protein</fullName>
    </recommendedName>
</protein>
<evidence type="ECO:0008006" key="5">
    <source>
        <dbReference type="Google" id="ProtNLM"/>
    </source>
</evidence>
<dbReference type="EMBL" id="JBHTIW010000030">
    <property type="protein sequence ID" value="MFD0923221.1"/>
    <property type="molecule type" value="Genomic_DNA"/>
</dbReference>
<keyword evidence="2" id="KW-0812">Transmembrane</keyword>
<accession>A0ABW3FXH4</accession>
<evidence type="ECO:0000256" key="2">
    <source>
        <dbReference type="SAM" id="Phobius"/>
    </source>
</evidence>
<name>A0ABW3FXH4_9PSEU</name>
<organism evidence="3 4">
    <name type="scientific">Saccharopolyspora rosea</name>
    <dbReference type="NCBI Taxonomy" id="524884"/>
    <lineage>
        <taxon>Bacteria</taxon>
        <taxon>Bacillati</taxon>
        <taxon>Actinomycetota</taxon>
        <taxon>Actinomycetes</taxon>
        <taxon>Pseudonocardiales</taxon>
        <taxon>Pseudonocardiaceae</taxon>
        <taxon>Saccharopolyspora</taxon>
    </lineage>
</organism>
<evidence type="ECO:0000313" key="4">
    <source>
        <dbReference type="Proteomes" id="UP001597018"/>
    </source>
</evidence>
<feature type="region of interest" description="Disordered" evidence="1">
    <location>
        <begin position="1"/>
        <end position="34"/>
    </location>
</feature>
<comment type="caution">
    <text evidence="3">The sequence shown here is derived from an EMBL/GenBank/DDBJ whole genome shotgun (WGS) entry which is preliminary data.</text>
</comment>
<sequence length="235" mass="23677">MSTSTSTAEPSQGPPAPSRSWAGRKPGESARITPGTGRRRVPYLVLGVLLVVICVSGAVITVLQVGNRELMLVLARPVHVGDLLTPQDLRQVPLSPDSGADLVPASQAATVLGHPVGYSLPAGTLLPRSALGRPQVPPAGQAIVAVAAKPGQFPPDLAPGTRVWVIVVPGSQSSTSTTPSPDFGGPWSAVVTSVAAPGSDQSTVVSLQLPVTSARQVAAVPSGQLSLVAVPAGGQ</sequence>
<feature type="compositionally biased region" description="Polar residues" evidence="1">
    <location>
        <begin position="1"/>
        <end position="10"/>
    </location>
</feature>
<reference evidence="4" key="1">
    <citation type="journal article" date="2019" name="Int. J. Syst. Evol. Microbiol.">
        <title>The Global Catalogue of Microorganisms (GCM) 10K type strain sequencing project: providing services to taxonomists for standard genome sequencing and annotation.</title>
        <authorList>
            <consortium name="The Broad Institute Genomics Platform"/>
            <consortium name="The Broad Institute Genome Sequencing Center for Infectious Disease"/>
            <person name="Wu L."/>
            <person name="Ma J."/>
        </authorList>
    </citation>
    <scope>NUCLEOTIDE SEQUENCE [LARGE SCALE GENOMIC DNA]</scope>
    <source>
        <strain evidence="4">CCUG 56401</strain>
    </source>
</reference>
<keyword evidence="2" id="KW-1133">Transmembrane helix</keyword>
<dbReference type="RefSeq" id="WP_263247248.1">
    <property type="nucleotide sequence ID" value="NZ_BAABLT010000032.1"/>
</dbReference>
<proteinExistence type="predicted"/>
<evidence type="ECO:0000313" key="3">
    <source>
        <dbReference type="EMBL" id="MFD0923221.1"/>
    </source>
</evidence>
<dbReference type="Proteomes" id="UP001597018">
    <property type="component" value="Unassembled WGS sequence"/>
</dbReference>
<evidence type="ECO:0000256" key="1">
    <source>
        <dbReference type="SAM" id="MobiDB-lite"/>
    </source>
</evidence>
<keyword evidence="2" id="KW-0472">Membrane</keyword>
<gene>
    <name evidence="3" type="ORF">ACFQ16_26050</name>
</gene>